<evidence type="ECO:0000259" key="5">
    <source>
        <dbReference type="PROSITE" id="PS01124"/>
    </source>
</evidence>
<organism evidence="6 7">
    <name type="scientific">Streptodolium elevatio</name>
    <dbReference type="NCBI Taxonomy" id="3157996"/>
    <lineage>
        <taxon>Bacteria</taxon>
        <taxon>Bacillati</taxon>
        <taxon>Actinomycetota</taxon>
        <taxon>Actinomycetes</taxon>
        <taxon>Kitasatosporales</taxon>
        <taxon>Streptomycetaceae</taxon>
        <taxon>Streptodolium</taxon>
    </lineage>
</organism>
<gene>
    <name evidence="6" type="ORF">AB0C36_03045</name>
</gene>
<accession>A0ABV3D9Q4</accession>
<protein>
    <submittedName>
        <fullName evidence="6">AraC family transcriptional regulator</fullName>
    </submittedName>
</protein>
<feature type="region of interest" description="Disordered" evidence="4">
    <location>
        <begin position="200"/>
        <end position="223"/>
    </location>
</feature>
<evidence type="ECO:0000256" key="1">
    <source>
        <dbReference type="ARBA" id="ARBA00023015"/>
    </source>
</evidence>
<evidence type="ECO:0000313" key="6">
    <source>
        <dbReference type="EMBL" id="MEU8132461.1"/>
    </source>
</evidence>
<feature type="domain" description="HTH araC/xylS-type" evidence="5">
    <location>
        <begin position="228"/>
        <end position="331"/>
    </location>
</feature>
<dbReference type="Pfam" id="PF14525">
    <property type="entry name" value="AraC_binding_2"/>
    <property type="match status" value="1"/>
</dbReference>
<evidence type="ECO:0000256" key="3">
    <source>
        <dbReference type="ARBA" id="ARBA00023163"/>
    </source>
</evidence>
<dbReference type="InterPro" id="IPR009057">
    <property type="entry name" value="Homeodomain-like_sf"/>
</dbReference>
<dbReference type="SUPFAM" id="SSF46689">
    <property type="entry name" value="Homeodomain-like"/>
    <property type="match status" value="1"/>
</dbReference>
<dbReference type="RefSeq" id="WP_358348322.1">
    <property type="nucleotide sequence ID" value="NZ_JBEZFP010000005.1"/>
</dbReference>
<dbReference type="Proteomes" id="UP001551482">
    <property type="component" value="Unassembled WGS sequence"/>
</dbReference>
<dbReference type="EMBL" id="JBEZFP010000005">
    <property type="protein sequence ID" value="MEU8132461.1"/>
    <property type="molecule type" value="Genomic_DNA"/>
</dbReference>
<sequence length="337" mass="36277">MSNRVYSGTTISGLQQGLADHVAPYRLRTLSADPFRGELVVTRSGDVSVAVMALGVPVQAEVGAMPDNAYHITFSDGGGLAVRVDGGPAEIGPYVLCPGQQVRARWPAGRRIVVVRLARRLVERAWRDQGGRTMSAPLRFAVPLSPVAKRSHVWESLASAFVAARDSGVLSASASTNARFGLLLAQTLLNLQQYDRPRLAPDSLAGSAPERAGTGTDNDVPPVPAPVRRAMEFCRAHAREPLVVADIADIAGVSVRRLQAAFRTHVGMSPIEYVRQLRLDGVHQDLKRIAEGTTKETVTDAALRWGFTHLGRFSGTYRAEFGMLPSQTARSEPPTQG</sequence>
<dbReference type="Pfam" id="PF12833">
    <property type="entry name" value="HTH_18"/>
    <property type="match status" value="1"/>
</dbReference>
<comment type="caution">
    <text evidence="6">The sequence shown here is derived from an EMBL/GenBank/DDBJ whole genome shotgun (WGS) entry which is preliminary data.</text>
</comment>
<dbReference type="PANTHER" id="PTHR46796:SF12">
    <property type="entry name" value="HTH-TYPE DNA-BINDING TRANSCRIPTIONAL ACTIVATOR EUTR"/>
    <property type="match status" value="1"/>
</dbReference>
<reference evidence="6 7" key="1">
    <citation type="submission" date="2024-06" db="EMBL/GenBank/DDBJ databases">
        <title>The Natural Products Discovery Center: Release of the First 8490 Sequenced Strains for Exploring Actinobacteria Biosynthetic Diversity.</title>
        <authorList>
            <person name="Kalkreuter E."/>
            <person name="Kautsar S.A."/>
            <person name="Yang D."/>
            <person name="Bader C.D."/>
            <person name="Teijaro C.N."/>
            <person name="Fluegel L."/>
            <person name="Davis C.M."/>
            <person name="Simpson J.R."/>
            <person name="Lauterbach L."/>
            <person name="Steele A.D."/>
            <person name="Gui C."/>
            <person name="Meng S."/>
            <person name="Li G."/>
            <person name="Viehrig K."/>
            <person name="Ye F."/>
            <person name="Su P."/>
            <person name="Kiefer A.F."/>
            <person name="Nichols A."/>
            <person name="Cepeda A.J."/>
            <person name="Yan W."/>
            <person name="Fan B."/>
            <person name="Jiang Y."/>
            <person name="Adhikari A."/>
            <person name="Zheng C.-J."/>
            <person name="Schuster L."/>
            <person name="Cowan T.M."/>
            <person name="Smanski M.J."/>
            <person name="Chevrette M.G."/>
            <person name="De Carvalho L.P.S."/>
            <person name="Shen B."/>
        </authorList>
    </citation>
    <scope>NUCLEOTIDE SEQUENCE [LARGE SCALE GENOMIC DNA]</scope>
    <source>
        <strain evidence="6 7">NPDC048946</strain>
    </source>
</reference>
<evidence type="ECO:0000256" key="2">
    <source>
        <dbReference type="ARBA" id="ARBA00023125"/>
    </source>
</evidence>
<dbReference type="InterPro" id="IPR018060">
    <property type="entry name" value="HTH_AraC"/>
</dbReference>
<dbReference type="InterPro" id="IPR035418">
    <property type="entry name" value="AraC-bd_2"/>
</dbReference>
<proteinExistence type="predicted"/>
<dbReference type="Gene3D" id="1.10.10.60">
    <property type="entry name" value="Homeodomain-like"/>
    <property type="match status" value="1"/>
</dbReference>
<keyword evidence="3" id="KW-0804">Transcription</keyword>
<name>A0ABV3D9Q4_9ACTN</name>
<keyword evidence="1" id="KW-0805">Transcription regulation</keyword>
<dbReference type="PROSITE" id="PS01124">
    <property type="entry name" value="HTH_ARAC_FAMILY_2"/>
    <property type="match status" value="1"/>
</dbReference>
<dbReference type="SMART" id="SM00342">
    <property type="entry name" value="HTH_ARAC"/>
    <property type="match status" value="1"/>
</dbReference>
<evidence type="ECO:0000313" key="7">
    <source>
        <dbReference type="Proteomes" id="UP001551482"/>
    </source>
</evidence>
<keyword evidence="2" id="KW-0238">DNA-binding</keyword>
<evidence type="ECO:0000256" key="4">
    <source>
        <dbReference type="SAM" id="MobiDB-lite"/>
    </source>
</evidence>
<keyword evidence="7" id="KW-1185">Reference proteome</keyword>
<dbReference type="InterPro" id="IPR050204">
    <property type="entry name" value="AraC_XylS_family_regulators"/>
</dbReference>
<dbReference type="PANTHER" id="PTHR46796">
    <property type="entry name" value="HTH-TYPE TRANSCRIPTIONAL ACTIVATOR RHAS-RELATED"/>
    <property type="match status" value="1"/>
</dbReference>